<feature type="transmembrane region" description="Helical" evidence="3">
    <location>
        <begin position="12"/>
        <end position="30"/>
    </location>
</feature>
<evidence type="ECO:0000313" key="6">
    <source>
        <dbReference type="Proteomes" id="UP001524547"/>
    </source>
</evidence>
<dbReference type="SMART" id="SM00267">
    <property type="entry name" value="GGDEF"/>
    <property type="match status" value="1"/>
</dbReference>
<keyword evidence="3" id="KW-1133">Transmembrane helix</keyword>
<dbReference type="SUPFAM" id="SSF55073">
    <property type="entry name" value="Nucleotide cyclase"/>
    <property type="match status" value="1"/>
</dbReference>
<dbReference type="NCBIfam" id="TIGR00254">
    <property type="entry name" value="GGDEF"/>
    <property type="match status" value="1"/>
</dbReference>
<dbReference type="EMBL" id="JAMZEJ010000009">
    <property type="protein sequence ID" value="MCQ8242164.1"/>
    <property type="molecule type" value="Genomic_DNA"/>
</dbReference>
<keyword evidence="6" id="KW-1185">Reference proteome</keyword>
<protein>
    <recommendedName>
        <fullName evidence="1">diguanylate cyclase</fullName>
        <ecNumber evidence="1">2.7.7.65</ecNumber>
    </recommendedName>
</protein>
<dbReference type="InterPro" id="IPR029787">
    <property type="entry name" value="Nucleotide_cyclase"/>
</dbReference>
<name>A0ABT1W0P0_9PROT</name>
<accession>A0ABT1W0P0</accession>
<comment type="caution">
    <text evidence="5">The sequence shown here is derived from an EMBL/GenBank/DDBJ whole genome shotgun (WGS) entry which is preliminary data.</text>
</comment>
<proteinExistence type="predicted"/>
<dbReference type="Gene3D" id="3.30.70.270">
    <property type="match status" value="1"/>
</dbReference>
<evidence type="ECO:0000259" key="4">
    <source>
        <dbReference type="PROSITE" id="PS50887"/>
    </source>
</evidence>
<evidence type="ECO:0000256" key="3">
    <source>
        <dbReference type="SAM" id="Phobius"/>
    </source>
</evidence>
<dbReference type="InterPro" id="IPR050469">
    <property type="entry name" value="Diguanylate_Cyclase"/>
</dbReference>
<evidence type="ECO:0000313" key="5">
    <source>
        <dbReference type="EMBL" id="MCQ8242164.1"/>
    </source>
</evidence>
<feature type="transmembrane region" description="Helical" evidence="3">
    <location>
        <begin position="96"/>
        <end position="114"/>
    </location>
</feature>
<dbReference type="InterPro" id="IPR000160">
    <property type="entry name" value="GGDEF_dom"/>
</dbReference>
<dbReference type="InterPro" id="IPR043128">
    <property type="entry name" value="Rev_trsase/Diguanyl_cyclase"/>
</dbReference>
<feature type="transmembrane region" description="Helical" evidence="3">
    <location>
        <begin position="120"/>
        <end position="140"/>
    </location>
</feature>
<feature type="transmembrane region" description="Helical" evidence="3">
    <location>
        <begin position="63"/>
        <end position="84"/>
    </location>
</feature>
<gene>
    <name evidence="5" type="ORF">NFI88_15105</name>
</gene>
<keyword evidence="3" id="KW-0812">Transmembrane</keyword>
<dbReference type="RefSeq" id="WP_422920917.1">
    <property type="nucleotide sequence ID" value="NZ_JAMZEJ010000009.1"/>
</dbReference>
<dbReference type="Proteomes" id="UP001524547">
    <property type="component" value="Unassembled WGS sequence"/>
</dbReference>
<organism evidence="5 6">
    <name type="scientific">Rhizosaccharibacter radicis</name>
    <dbReference type="NCBI Taxonomy" id="2782605"/>
    <lineage>
        <taxon>Bacteria</taxon>
        <taxon>Pseudomonadati</taxon>
        <taxon>Pseudomonadota</taxon>
        <taxon>Alphaproteobacteria</taxon>
        <taxon>Acetobacterales</taxon>
        <taxon>Acetobacteraceae</taxon>
        <taxon>Rhizosaccharibacter</taxon>
    </lineage>
</organism>
<comment type="catalytic activity">
    <reaction evidence="2">
        <text>2 GTP = 3',3'-c-di-GMP + 2 diphosphate</text>
        <dbReference type="Rhea" id="RHEA:24898"/>
        <dbReference type="ChEBI" id="CHEBI:33019"/>
        <dbReference type="ChEBI" id="CHEBI:37565"/>
        <dbReference type="ChEBI" id="CHEBI:58805"/>
        <dbReference type="EC" id="2.7.7.65"/>
    </reaction>
</comment>
<evidence type="ECO:0000256" key="1">
    <source>
        <dbReference type="ARBA" id="ARBA00012528"/>
    </source>
</evidence>
<sequence length="391" mass="41949">MPPVPLFELQPKLYLSLACVLSAVPCFILGRKDRSGPGGLLSTATILFAVGLPALLFKEFLPRPAVVIVGNMLVLGAMSLLWHTTAALCGRAPPRWTRGVAPALWAAFWLLPWFRAHLDGRIAIAATLTGSLAVLAVIELCRTRPKLLAQRLLIAVGVLHVTISVLRVVLAVRHDPFGASSLWTTITQLNVLNYVVLWPALCLVLLNQRTVELGLRDELSGVLNRRGLHLRAAGAPAVSVLLFDIDRFKRINDTFGHSHGDTAIVTFAGVASSVLGFAVPFGRIGGEEFVALVSDGGNGRAERLAEAVRHAFAATTLPCGIGMTVSVGVAHPRPGERDVLGAQLARADSALYRAKQTGRDKVEVWTEQEAVAPFPLSSNRHGVRHTITLVS</sequence>
<feature type="domain" description="GGDEF" evidence="4">
    <location>
        <begin position="236"/>
        <end position="367"/>
    </location>
</feature>
<keyword evidence="3" id="KW-0472">Membrane</keyword>
<dbReference type="CDD" id="cd01949">
    <property type="entry name" value="GGDEF"/>
    <property type="match status" value="1"/>
</dbReference>
<reference evidence="5 6" key="1">
    <citation type="submission" date="2022-06" db="EMBL/GenBank/DDBJ databases">
        <title>Rhizosaccharibacter gen. nov. sp. nov. KSS12, endophytic bacteria isolated from sugarcane.</title>
        <authorList>
            <person name="Pitiwittayakul N."/>
        </authorList>
    </citation>
    <scope>NUCLEOTIDE SEQUENCE [LARGE SCALE GENOMIC DNA]</scope>
    <source>
        <strain evidence="5 6">KSS12</strain>
    </source>
</reference>
<feature type="transmembrane region" description="Helical" evidence="3">
    <location>
        <begin position="37"/>
        <end position="57"/>
    </location>
</feature>
<dbReference type="PROSITE" id="PS50887">
    <property type="entry name" value="GGDEF"/>
    <property type="match status" value="1"/>
</dbReference>
<dbReference type="Pfam" id="PF00990">
    <property type="entry name" value="GGDEF"/>
    <property type="match status" value="1"/>
</dbReference>
<feature type="transmembrane region" description="Helical" evidence="3">
    <location>
        <begin position="152"/>
        <end position="170"/>
    </location>
</feature>
<evidence type="ECO:0000256" key="2">
    <source>
        <dbReference type="ARBA" id="ARBA00034247"/>
    </source>
</evidence>
<dbReference type="EC" id="2.7.7.65" evidence="1"/>
<dbReference type="PANTHER" id="PTHR45138">
    <property type="entry name" value="REGULATORY COMPONENTS OF SENSORY TRANSDUCTION SYSTEM"/>
    <property type="match status" value="1"/>
</dbReference>
<dbReference type="PANTHER" id="PTHR45138:SF9">
    <property type="entry name" value="DIGUANYLATE CYCLASE DGCM-RELATED"/>
    <property type="match status" value="1"/>
</dbReference>
<feature type="transmembrane region" description="Helical" evidence="3">
    <location>
        <begin position="182"/>
        <end position="206"/>
    </location>
</feature>